<dbReference type="InterPro" id="IPR001810">
    <property type="entry name" value="F-box_dom"/>
</dbReference>
<dbReference type="PROSITE" id="PS50181">
    <property type="entry name" value="FBOX"/>
    <property type="match status" value="1"/>
</dbReference>
<dbReference type="EMBL" id="CM017321">
    <property type="protein sequence ID" value="KAE7998087.1"/>
    <property type="molecule type" value="Genomic_DNA"/>
</dbReference>
<dbReference type="OrthoDB" id="1865546at2759"/>
<dbReference type="SUPFAM" id="SSF81383">
    <property type="entry name" value="F-box domain"/>
    <property type="match status" value="1"/>
</dbReference>
<feature type="domain" description="F-box" evidence="2">
    <location>
        <begin position="21"/>
        <end position="70"/>
    </location>
</feature>
<dbReference type="PANTHER" id="PTHR33784:SF10">
    <property type="entry name" value="F-BOX PROTEIN"/>
    <property type="match status" value="1"/>
</dbReference>
<proteinExistence type="predicted"/>
<evidence type="ECO:0000259" key="2">
    <source>
        <dbReference type="PROSITE" id="PS50181"/>
    </source>
</evidence>
<protein>
    <recommendedName>
        <fullName evidence="2">F-box domain-containing protein</fullName>
    </recommendedName>
</protein>
<name>A0A5N6QFX0_9ROSI</name>
<dbReference type="InterPro" id="IPR036047">
    <property type="entry name" value="F-box-like_dom_sf"/>
</dbReference>
<reference evidence="3 4" key="1">
    <citation type="submission" date="2019-06" db="EMBL/GenBank/DDBJ databases">
        <title>A chromosomal-level reference genome of Carpinus fangiana (Coryloideae, Betulaceae).</title>
        <authorList>
            <person name="Yang X."/>
            <person name="Wang Z."/>
            <person name="Zhang L."/>
            <person name="Hao G."/>
            <person name="Liu J."/>
            <person name="Yang Y."/>
        </authorList>
    </citation>
    <scope>NUCLEOTIDE SEQUENCE [LARGE SCALE GENOMIC DNA]</scope>
    <source>
        <strain evidence="3">Cfa_2016G</strain>
        <tissue evidence="3">Leaf</tissue>
    </source>
</reference>
<accession>A0A5N6QFX0</accession>
<dbReference type="Pfam" id="PF23310">
    <property type="entry name" value="TPR_27"/>
    <property type="match status" value="1"/>
</dbReference>
<organism evidence="3 4">
    <name type="scientific">Carpinus fangiana</name>
    <dbReference type="NCBI Taxonomy" id="176857"/>
    <lineage>
        <taxon>Eukaryota</taxon>
        <taxon>Viridiplantae</taxon>
        <taxon>Streptophyta</taxon>
        <taxon>Embryophyta</taxon>
        <taxon>Tracheophyta</taxon>
        <taxon>Spermatophyta</taxon>
        <taxon>Magnoliopsida</taxon>
        <taxon>eudicotyledons</taxon>
        <taxon>Gunneridae</taxon>
        <taxon>Pentapetalae</taxon>
        <taxon>rosids</taxon>
        <taxon>fabids</taxon>
        <taxon>Fagales</taxon>
        <taxon>Betulaceae</taxon>
        <taxon>Carpinus</taxon>
    </lineage>
</organism>
<dbReference type="Proteomes" id="UP000327013">
    <property type="component" value="Chromosome 1"/>
</dbReference>
<sequence>MAFSSLGVSKATGKRRRGQHKAGIKSLPNDLLMELLAKIASASFTDLLNVKSSCKDFHELGEDDYVFQHVTLKELPLVWYTKNEVSSLLRRCKEIENPDALFREGICGYFSSKDQGPGLEFLEKASRKGHVEASYIYGLILICSGGQLKQQGLQLLSSLITCKLGGSRMKECRRRVKDYVRSMWINNNIVRDQEPYCHVKTCSNYGRTPNSLTAKGGWHSGGYVEDEDDTFMCCAYYQCDHEVDLFCNMLQGK</sequence>
<dbReference type="InterPro" id="IPR040338">
    <property type="entry name" value="At1g67623-like"/>
</dbReference>
<feature type="region of interest" description="Disordered" evidence="1">
    <location>
        <begin position="1"/>
        <end position="22"/>
    </location>
</feature>
<evidence type="ECO:0000313" key="4">
    <source>
        <dbReference type="Proteomes" id="UP000327013"/>
    </source>
</evidence>
<dbReference type="AlphaFoldDB" id="A0A5N6QFX0"/>
<dbReference type="InterPro" id="IPR057136">
    <property type="entry name" value="At2g35280_TPR_dom"/>
</dbReference>
<evidence type="ECO:0000313" key="3">
    <source>
        <dbReference type="EMBL" id="KAE7998087.1"/>
    </source>
</evidence>
<evidence type="ECO:0000256" key="1">
    <source>
        <dbReference type="SAM" id="MobiDB-lite"/>
    </source>
</evidence>
<dbReference type="PANTHER" id="PTHR33784">
    <property type="entry name" value="OS05G0482100 PROTEIN"/>
    <property type="match status" value="1"/>
</dbReference>
<keyword evidence="4" id="KW-1185">Reference proteome</keyword>
<gene>
    <name evidence="3" type="ORF">FH972_002665</name>
</gene>
<feature type="compositionally biased region" description="Basic residues" evidence="1">
    <location>
        <begin position="12"/>
        <end position="22"/>
    </location>
</feature>